<dbReference type="VEuPathDB" id="AmoebaDB:FDP41_007455"/>
<dbReference type="RefSeq" id="XP_044568991.1">
    <property type="nucleotide sequence ID" value="XM_044711202.1"/>
</dbReference>
<dbReference type="Gene3D" id="3.80.10.10">
    <property type="entry name" value="Ribonuclease Inhibitor"/>
    <property type="match status" value="2"/>
</dbReference>
<dbReference type="GO" id="GO:0005737">
    <property type="term" value="C:cytoplasm"/>
    <property type="evidence" value="ECO:0007669"/>
    <property type="project" value="TreeGrafter"/>
</dbReference>
<keyword evidence="2" id="KW-0677">Repeat</keyword>
<dbReference type="VEuPathDB" id="AmoebaDB:NF0001190"/>
<dbReference type="GeneID" id="68114673"/>
<proteinExistence type="predicted"/>
<dbReference type="SUPFAM" id="SSF52058">
    <property type="entry name" value="L domain-like"/>
    <property type="match status" value="1"/>
</dbReference>
<dbReference type="EMBL" id="VFQX01000003">
    <property type="protein sequence ID" value="KAF0984278.1"/>
    <property type="molecule type" value="Genomic_DNA"/>
</dbReference>
<dbReference type="PANTHER" id="PTHR48051">
    <property type="match status" value="1"/>
</dbReference>
<comment type="caution">
    <text evidence="4">The sequence shown here is derived from an EMBL/GenBank/DDBJ whole genome shotgun (WGS) entry which is preliminary data.</text>
</comment>
<dbReference type="InterPro" id="IPR032675">
    <property type="entry name" value="LRR_dom_sf"/>
</dbReference>
<keyword evidence="1" id="KW-0433">Leucine-rich repeat</keyword>
<protein>
    <submittedName>
        <fullName evidence="4">Uncharacterized protein</fullName>
    </submittedName>
</protein>
<reference evidence="4 5" key="1">
    <citation type="journal article" date="2019" name="Sci. Rep.">
        <title>Nanopore sequencing improves the draft genome of the human pathogenic amoeba Naegleria fowleri.</title>
        <authorList>
            <person name="Liechti N."/>
            <person name="Schurch N."/>
            <person name="Bruggmann R."/>
            <person name="Wittwer M."/>
        </authorList>
    </citation>
    <scope>NUCLEOTIDE SEQUENCE [LARGE SCALE GENOMIC DNA]</scope>
    <source>
        <strain evidence="4 5">ATCC 30894</strain>
    </source>
</reference>
<dbReference type="PANTHER" id="PTHR48051:SF1">
    <property type="entry name" value="RAS SUPPRESSOR PROTEIN 1"/>
    <property type="match status" value="1"/>
</dbReference>
<evidence type="ECO:0000256" key="1">
    <source>
        <dbReference type="ARBA" id="ARBA00022614"/>
    </source>
</evidence>
<feature type="region of interest" description="Disordered" evidence="3">
    <location>
        <begin position="1"/>
        <end position="54"/>
    </location>
</feature>
<dbReference type="AlphaFoldDB" id="A0A6A5CG07"/>
<dbReference type="InterPro" id="IPR050216">
    <property type="entry name" value="LRR_domain-containing"/>
</dbReference>
<evidence type="ECO:0000256" key="2">
    <source>
        <dbReference type="ARBA" id="ARBA00022737"/>
    </source>
</evidence>
<dbReference type="Proteomes" id="UP000444721">
    <property type="component" value="Unassembled WGS sequence"/>
</dbReference>
<dbReference type="InterPro" id="IPR001611">
    <property type="entry name" value="Leu-rich_rpt"/>
</dbReference>
<dbReference type="InterPro" id="IPR003591">
    <property type="entry name" value="Leu-rich_rpt_typical-subtyp"/>
</dbReference>
<name>A0A6A5CG07_NAEFO</name>
<sequence length="436" mass="50121">MHQPPQPPPHHEDQEDDHHHQHGGENTTSSSSDQEENSIETPSTLDQPSEPALTEEEHQIIYNTTSLVLRAIDLKYRVLNLSNSQISDKIMNNIQEILNGFVRIESLTAIWELNLSQNSISILPSCLNMFTRVERVFLNENQLSSITEDEILTKLVNCKIISFSNNMLTSFPIANPFPKYSLTKLILSNNQLQYLPKYIGECVNLVEIDVSHNNLKIIPKEIDNCKKLMRLFLDHNPLICLPYELRNLLKLRTFRCDSFNIEERKRFYQKMYITHNSTLLEFAKRFIVNSDHQLCHGKCCHTHEEESSPMLDLNDMDLSDDHHTGALTVSSSTSAPSHYKTTSSEFSSAQDFKLNFDLLKAQYKSSIPKHLAEDLMDHTRMNCCSTCHRFMSQNTGINFIALSTLPTRSKHQIDQIPLFCRACCNECFSNFPNKIV</sequence>
<dbReference type="OrthoDB" id="660555at2759"/>
<evidence type="ECO:0000256" key="3">
    <source>
        <dbReference type="SAM" id="MobiDB-lite"/>
    </source>
</evidence>
<accession>A0A6A5CG07</accession>
<evidence type="ECO:0000313" key="4">
    <source>
        <dbReference type="EMBL" id="KAF0984278.1"/>
    </source>
</evidence>
<organism evidence="4 5">
    <name type="scientific">Naegleria fowleri</name>
    <name type="common">Brain eating amoeba</name>
    <dbReference type="NCBI Taxonomy" id="5763"/>
    <lineage>
        <taxon>Eukaryota</taxon>
        <taxon>Discoba</taxon>
        <taxon>Heterolobosea</taxon>
        <taxon>Tetramitia</taxon>
        <taxon>Eutetramitia</taxon>
        <taxon>Vahlkampfiidae</taxon>
        <taxon>Naegleria</taxon>
    </lineage>
</organism>
<gene>
    <name evidence="4" type="ORF">FDP41_007455</name>
</gene>
<keyword evidence="5" id="KW-1185">Reference proteome</keyword>
<dbReference type="PROSITE" id="PS51450">
    <property type="entry name" value="LRR"/>
    <property type="match status" value="1"/>
</dbReference>
<dbReference type="SMART" id="SM00369">
    <property type="entry name" value="LRR_TYP"/>
    <property type="match status" value="4"/>
</dbReference>
<dbReference type="Pfam" id="PF13855">
    <property type="entry name" value="LRR_8"/>
    <property type="match status" value="1"/>
</dbReference>
<evidence type="ECO:0000313" key="5">
    <source>
        <dbReference type="Proteomes" id="UP000444721"/>
    </source>
</evidence>
<feature type="compositionally biased region" description="Basic and acidic residues" evidence="3">
    <location>
        <begin position="9"/>
        <end position="23"/>
    </location>
</feature>
<dbReference type="VEuPathDB" id="AmoebaDB:NfTy_003260"/>